<name>A0A397GWN1_9GLOM</name>
<accession>A0A397GWN1</accession>
<dbReference type="Proteomes" id="UP000266861">
    <property type="component" value="Unassembled WGS sequence"/>
</dbReference>
<keyword evidence="2" id="KW-1185">Reference proteome</keyword>
<reference evidence="1 2" key="1">
    <citation type="submission" date="2018-08" db="EMBL/GenBank/DDBJ databases">
        <title>Genome and evolution of the arbuscular mycorrhizal fungus Diversispora epigaea (formerly Glomus versiforme) and its bacterial endosymbionts.</title>
        <authorList>
            <person name="Sun X."/>
            <person name="Fei Z."/>
            <person name="Harrison M."/>
        </authorList>
    </citation>
    <scope>NUCLEOTIDE SEQUENCE [LARGE SCALE GENOMIC DNA]</scope>
    <source>
        <strain evidence="1 2">IT104</strain>
    </source>
</reference>
<proteinExistence type="predicted"/>
<sequence>MAKILSDAFILNIDPFKPTWELHYQIPEFEVNSVSIHKDFAVVIAKAVHTLNRILSTYIIL</sequence>
<dbReference type="AlphaFoldDB" id="A0A397GWN1"/>
<protein>
    <submittedName>
        <fullName evidence="1">Uncharacterized protein</fullName>
    </submittedName>
</protein>
<gene>
    <name evidence="1" type="ORF">Glove_417g23</name>
</gene>
<evidence type="ECO:0000313" key="2">
    <source>
        <dbReference type="Proteomes" id="UP000266861"/>
    </source>
</evidence>
<evidence type="ECO:0000313" key="1">
    <source>
        <dbReference type="EMBL" id="RHZ55255.1"/>
    </source>
</evidence>
<comment type="caution">
    <text evidence="1">The sequence shown here is derived from an EMBL/GenBank/DDBJ whole genome shotgun (WGS) entry which is preliminary data.</text>
</comment>
<organism evidence="1 2">
    <name type="scientific">Diversispora epigaea</name>
    <dbReference type="NCBI Taxonomy" id="1348612"/>
    <lineage>
        <taxon>Eukaryota</taxon>
        <taxon>Fungi</taxon>
        <taxon>Fungi incertae sedis</taxon>
        <taxon>Mucoromycota</taxon>
        <taxon>Glomeromycotina</taxon>
        <taxon>Glomeromycetes</taxon>
        <taxon>Diversisporales</taxon>
        <taxon>Diversisporaceae</taxon>
        <taxon>Diversispora</taxon>
    </lineage>
</organism>
<dbReference type="OrthoDB" id="2377383at2759"/>
<dbReference type="EMBL" id="PQFF01000370">
    <property type="protein sequence ID" value="RHZ55255.1"/>
    <property type="molecule type" value="Genomic_DNA"/>
</dbReference>